<reference evidence="3" key="1">
    <citation type="submission" date="2011-08" db="EMBL/GenBank/DDBJ databases">
        <authorList>
            <person name="Rombauts S."/>
        </authorList>
    </citation>
    <scope>NUCLEOTIDE SEQUENCE</scope>
    <source>
        <strain evidence="3">London</strain>
    </source>
</reference>
<dbReference type="Proteomes" id="UP000015104">
    <property type="component" value="Unassembled WGS sequence"/>
</dbReference>
<name>T1JXG8_TETUR</name>
<feature type="transmembrane region" description="Helical" evidence="1">
    <location>
        <begin position="372"/>
        <end position="392"/>
    </location>
</feature>
<dbReference type="AlphaFoldDB" id="T1JXG8"/>
<proteinExistence type="predicted"/>
<keyword evidence="1" id="KW-0812">Transmembrane</keyword>
<evidence type="ECO:0000313" key="2">
    <source>
        <dbReference type="EnsemblMetazoa" id="tetur02g11890.1"/>
    </source>
</evidence>
<protein>
    <submittedName>
        <fullName evidence="2">Uncharacterized protein</fullName>
    </submittedName>
</protein>
<dbReference type="EMBL" id="CAEY01000828">
    <property type="status" value="NOT_ANNOTATED_CDS"/>
    <property type="molecule type" value="Genomic_DNA"/>
</dbReference>
<dbReference type="EnsemblMetazoa" id="tetur02g11890.1">
    <property type="protein sequence ID" value="tetur02g11890.1"/>
    <property type="gene ID" value="tetur02g11890"/>
</dbReference>
<keyword evidence="3" id="KW-1185">Reference proteome</keyword>
<dbReference type="HOGENOM" id="CLU_037257_0_0_1"/>
<organism evidence="2 3">
    <name type="scientific">Tetranychus urticae</name>
    <name type="common">Two-spotted spider mite</name>
    <dbReference type="NCBI Taxonomy" id="32264"/>
    <lineage>
        <taxon>Eukaryota</taxon>
        <taxon>Metazoa</taxon>
        <taxon>Ecdysozoa</taxon>
        <taxon>Arthropoda</taxon>
        <taxon>Chelicerata</taxon>
        <taxon>Arachnida</taxon>
        <taxon>Acari</taxon>
        <taxon>Acariformes</taxon>
        <taxon>Trombidiformes</taxon>
        <taxon>Prostigmata</taxon>
        <taxon>Eleutherengona</taxon>
        <taxon>Raphignathae</taxon>
        <taxon>Tetranychoidea</taxon>
        <taxon>Tetranychidae</taxon>
        <taxon>Tetranychus</taxon>
    </lineage>
</organism>
<keyword evidence="1" id="KW-1133">Transmembrane helix</keyword>
<sequence>MIFFLKPTLTISIQAICIAIFAWQFYLLTRNYTEFNVRKEVTYYIPNEIELPEIRMLIPYQFALDPVILRTKYKTQVEKTCSYLTGRNDCDAYLTKPVLFSGLIGPHLLLSDIANHSYAPEMLIQHVYLSGSKENPLKSGECKLTSQASSLFMVLILKCLDSSNFPIKISRGKTVVYSTNYLLAVSSNVTTMSLNLNYPGKALLEDDSLYTFSSANPGKEISHKIRFTKHTETSLPPPYKTMCKNYDRRQTFEDCLNAQSIEQMGMLFPGTTVPLDKYSDSSQMRYNSAPYNDNGTLFKIYEQCQSLVTRPMCSSVQYELKMSNTVLDVPKGKEQMVLLFSVSPRPDSITESKAEFPLIDYLILSGSLFSSWFGISIMGQLLAASNLLFLAVERKSTAVIDQPNEAPKPEVCNEPD</sequence>
<accession>T1JXG8</accession>
<reference evidence="2" key="2">
    <citation type="submission" date="2015-06" db="UniProtKB">
        <authorList>
            <consortium name="EnsemblMetazoa"/>
        </authorList>
    </citation>
    <scope>IDENTIFICATION</scope>
</reference>
<evidence type="ECO:0000256" key="1">
    <source>
        <dbReference type="SAM" id="Phobius"/>
    </source>
</evidence>
<keyword evidence="1" id="KW-0472">Membrane</keyword>
<evidence type="ECO:0000313" key="3">
    <source>
        <dbReference type="Proteomes" id="UP000015104"/>
    </source>
</evidence>